<feature type="region of interest" description="Disordered" evidence="1">
    <location>
        <begin position="89"/>
        <end position="114"/>
    </location>
</feature>
<feature type="region of interest" description="Disordered" evidence="1">
    <location>
        <begin position="1587"/>
        <end position="1625"/>
    </location>
</feature>
<feature type="region of interest" description="Disordered" evidence="1">
    <location>
        <begin position="1656"/>
        <end position="1711"/>
    </location>
</feature>
<feature type="region of interest" description="Disordered" evidence="1">
    <location>
        <begin position="998"/>
        <end position="1054"/>
    </location>
</feature>
<accession>A0A8C3P4Q8</accession>
<dbReference type="Pfam" id="PF15392">
    <property type="entry name" value="Joubert"/>
    <property type="match status" value="1"/>
</dbReference>
<feature type="region of interest" description="Disordered" evidence="1">
    <location>
        <begin position="676"/>
        <end position="734"/>
    </location>
</feature>
<sequence length="1786" mass="199274">MMSVVIQAAEEVRKKALRRVVKNIGPIEINVWEPIEEGASNDEEDWYDRFSLGTSLSTSTLTDVGNPQVYSGADMADTLSDALLTEETRAEAPSFPRENELQRQREVGSKNTTHKIKAPNCKTKYKDKVCRRDMLNQCNLPVVGAWEFERDDDEYLRFLELFLSYVLERDLIKYSDLGIPFLTSFSGLLQEHELNSLFFDVHTTLKRRQNKTRSQSVFRAGSCYTVTLASCDPEKVSAHNENKSILENPTIVQSVGQIAEPSVCNLTKGLREGLFGLKYKSIYRAKTDNQGVTVGLTSQTFPNHTSSTLQTQANSKYVYKTLDVVGVVPAEELPIELMGKWSNISKLLEWMIRWSDKRLLCGSNKRDSLEDTLPVIHVKTSAAAVLTSFWLLEWLYRDRSQTKSIKCKHPDDQYLKEIASLSKAQSRTVEESSMDEGPSTVACSPLDVQIVQVCDDVCESDLGRMSEKSKYFYKKEINHGNKSVPHVTEDLNEVGPFVQQELDVTSEEDVLEEPYEILKSSNSSVKIRPVEHGKEQQVAVSAVDGAQEDQSMEETKEEKAKQNIVTEVVTSAISHPFSSKQDAEVPSADISVSDFQPSQTTVSTMSSLASHTSVCAKKQDISREEKANTSETIRWMLQDEMFKLVQLQQINFMSLMQIVQSSFTNVPNMQQILQQHQSVHLAGSQPAHTAESSASPKPQVPTQEEKGKTGQESSVFQPRKSLEDKSSNGQIKNHLDMSASLTLLESDSKETGLMSPSQDLHSSVPTKPLRLLDPSSGIQKMKLIPVEKRISSSNGFPLLKLQSSYRVKPAFLHPTEMSSAFARPPPVPRIAWSSSDSLWNHQSSYTSRKTKAEEDFHRSRYSPEIPRQMHEEEERWAETVHKGPLKHLDSDQCEAQQEDSPQPQFPANVFKAPTTQNRAAFPLLHLQLDPVPRVPPAVRQPITTALIPVKPAAKEADSRETPRHAGVSLLQINLPQKKKVPELIPLQDLIAFEQRHKHHSVPSTSFGPDQTKPIQLLRTDVEPFELRDMQNNRKSKKRRSKKKQKEKEDKKKRSVSFRLDDSIISISDTAVVTESETGDHKPKSTSDVQDGFFISMDAMEKASTTSADLHYLASVGKKPPETQDASTNTSPVQKSHQDHGIRGENEVSEVQKNKLVTSVPPSESSSSSMMLLPDMCLNLSFPTEVNEKPLPSFLSDAPDLHKQEYISVVDIEDSDILRNLPMIPESAGEIAAAQQNEKLEIPPTAELHDTAASVTNAVPPEALQKQDDHQKNVSNKLQRKDKSDSATDIVTRNIAHEDGGTLSSSGLPSRVIEKEYFSTKQKEMVMQLDTLQNIAENMEQDFRNSKMLVKLIEDFEMAADSDLGACPAISEAAGVIGAESEHHLTGMIFEDIIDESLKLEYPMPSSTTVDAHSPPSAALASNSLSGLKSPSGSHICRDLCPGSLEDPLQITGPSDVADVVNDHVVESDTSLLELGFARTQAKKISRVLDSASGHSQRTEKERKEIQTWMKRKQKERMREYLKKLDEQRQKEHHPFNLRKNMHHNPTSKDIRVFQKKKEERDKALLSEHHRIRISQALSLMNEMLSETVASPASDHRTLSSTRSPQAHRRRNVASSTGGHLNSPVLAEGSSRISAKLGYGQKVQRFTPALGLTQSRGNASMLLPKSTSGRRPRKATNCPVNSRHSAECRVSRSSTKKPPQRATAVQTEDVDLDTDRDVVSPWTMPDDIQRILQDTHESMFQAPAVPSTSFSPLSSTNTDSVSESTGSILSKLDWNAVEAMIADVEDK</sequence>
<feature type="region of interest" description="Disordered" evidence="1">
    <location>
        <begin position="1117"/>
        <end position="1149"/>
    </location>
</feature>
<feature type="compositionally biased region" description="Polar residues" evidence="1">
    <location>
        <begin position="754"/>
        <end position="765"/>
    </location>
</feature>
<dbReference type="Ensembl" id="ENSCRFT00000005642.1">
    <property type="protein sequence ID" value="ENSCRFP00000005436.1"/>
    <property type="gene ID" value="ENSCRFG00000004372.1"/>
</dbReference>
<evidence type="ECO:0008006" key="4">
    <source>
        <dbReference type="Google" id="ProtNLM"/>
    </source>
</evidence>
<evidence type="ECO:0000313" key="2">
    <source>
        <dbReference type="Ensembl" id="ENSCRFP00000005436.1"/>
    </source>
</evidence>
<feature type="compositionally biased region" description="Polar residues" evidence="1">
    <location>
        <begin position="686"/>
        <end position="702"/>
    </location>
</feature>
<dbReference type="GO" id="GO:0060271">
    <property type="term" value="P:cilium assembly"/>
    <property type="evidence" value="ECO:0007669"/>
    <property type="project" value="TreeGrafter"/>
</dbReference>
<feature type="compositionally biased region" description="Polar residues" evidence="1">
    <location>
        <begin position="1745"/>
        <end position="1765"/>
    </location>
</feature>
<evidence type="ECO:0000313" key="3">
    <source>
        <dbReference type="Proteomes" id="UP000694396"/>
    </source>
</evidence>
<feature type="compositionally biased region" description="Low complexity" evidence="1">
    <location>
        <begin position="1413"/>
        <end position="1424"/>
    </location>
</feature>
<reference evidence="2" key="1">
    <citation type="submission" date="2025-08" db="UniProtKB">
        <authorList>
            <consortium name="Ensembl"/>
        </authorList>
    </citation>
    <scope>IDENTIFICATION</scope>
</reference>
<dbReference type="GO" id="GO:0035869">
    <property type="term" value="C:ciliary transition zone"/>
    <property type="evidence" value="ECO:0007669"/>
    <property type="project" value="TreeGrafter"/>
</dbReference>
<feature type="region of interest" description="Disordered" evidence="1">
    <location>
        <begin position="1743"/>
        <end position="1765"/>
    </location>
</feature>
<feature type="compositionally biased region" description="Basic and acidic residues" evidence="1">
    <location>
        <begin position="97"/>
        <end position="108"/>
    </location>
</feature>
<proteinExistence type="predicted"/>
<dbReference type="PANTHER" id="PTHR14492:SF4">
    <property type="entry name" value="CILIOGENESIS AND PLANAR POLARITY EFFECTOR 1"/>
    <property type="match status" value="1"/>
</dbReference>
<feature type="compositionally biased region" description="Basic and acidic residues" evidence="1">
    <location>
        <begin position="1019"/>
        <end position="1031"/>
    </location>
</feature>
<feature type="compositionally biased region" description="Basic and acidic residues" evidence="1">
    <location>
        <begin position="1135"/>
        <end position="1149"/>
    </location>
</feature>
<feature type="compositionally biased region" description="Basic residues" evidence="1">
    <location>
        <begin position="1033"/>
        <end position="1044"/>
    </location>
</feature>
<feature type="region of interest" description="Disordered" evidence="1">
    <location>
        <begin position="1260"/>
        <end position="1288"/>
    </location>
</feature>
<organism evidence="2 3">
    <name type="scientific">Cyanoderma ruficeps</name>
    <name type="common">rufous-capped babbler</name>
    <dbReference type="NCBI Taxonomy" id="181631"/>
    <lineage>
        <taxon>Eukaryota</taxon>
        <taxon>Metazoa</taxon>
        <taxon>Chordata</taxon>
        <taxon>Craniata</taxon>
        <taxon>Vertebrata</taxon>
        <taxon>Euteleostomi</taxon>
        <taxon>Archelosauria</taxon>
        <taxon>Archosauria</taxon>
        <taxon>Dinosauria</taxon>
        <taxon>Saurischia</taxon>
        <taxon>Theropoda</taxon>
        <taxon>Coelurosauria</taxon>
        <taxon>Aves</taxon>
        <taxon>Neognathae</taxon>
        <taxon>Neoaves</taxon>
        <taxon>Telluraves</taxon>
        <taxon>Australaves</taxon>
        <taxon>Passeriformes</taxon>
        <taxon>Sylvioidea</taxon>
        <taxon>Timaliidae</taxon>
        <taxon>Cyanoderma</taxon>
    </lineage>
</organism>
<feature type="region of interest" description="Disordered" evidence="1">
    <location>
        <begin position="748"/>
        <end position="773"/>
    </location>
</feature>
<protein>
    <recommendedName>
        <fullName evidence="4">Ciliogenesis and planar polarity effector 1</fullName>
    </recommendedName>
</protein>
<feature type="region of interest" description="Disordered" evidence="1">
    <location>
        <begin position="1404"/>
        <end position="1424"/>
    </location>
</feature>
<dbReference type="PANTHER" id="PTHR14492">
    <property type="entry name" value="JBTS17"/>
    <property type="match status" value="1"/>
</dbReference>
<dbReference type="InterPro" id="IPR028236">
    <property type="entry name" value="CPLANE1"/>
</dbReference>
<evidence type="ECO:0000256" key="1">
    <source>
        <dbReference type="SAM" id="MobiDB-lite"/>
    </source>
</evidence>
<feature type="compositionally biased region" description="Polar residues" evidence="1">
    <location>
        <begin position="1123"/>
        <end position="1134"/>
    </location>
</feature>
<dbReference type="Proteomes" id="UP000694396">
    <property type="component" value="Unplaced"/>
</dbReference>
<name>A0A8C3P4Q8_9PASS</name>
<keyword evidence="3" id="KW-1185">Reference proteome</keyword>
<reference evidence="2" key="2">
    <citation type="submission" date="2025-09" db="UniProtKB">
        <authorList>
            <consortium name="Ensembl"/>
        </authorList>
    </citation>
    <scope>IDENTIFICATION</scope>
</reference>